<dbReference type="EMBL" id="ML208261">
    <property type="protein sequence ID" value="TFK75838.1"/>
    <property type="molecule type" value="Genomic_DNA"/>
</dbReference>
<sequence>MVCIDVHHHFFPLSLQKDKPKADLGWRTPAENLPWTPELSVKAMDDLGIDMAILSLPAIPSGEISQENRSLARERNLYLFEVCKTYPRRYGFFACIPFLHDIEGVLAEIAYAFDELNADGISLASSYGEGPEAVYIGDERFDPIWAALHHRKAVVFLHGTQTPCSTPIPHPFLGVPITEVPNETFKAAAHLVVSGRKRKYPDVKVILAHMGGTLPSLAPRIAALSSYMGCPLTPEEILDDFRSFYFDTALSSHEVTLTAINNFVEPNRVLFGSDFPAVNRETVNWYTKQLRQYAAGEEEKLDGIFCKNALELFPRLRNLIVDA</sequence>
<organism evidence="1 2">
    <name type="scientific">Pluteus cervinus</name>
    <dbReference type="NCBI Taxonomy" id="181527"/>
    <lineage>
        <taxon>Eukaryota</taxon>
        <taxon>Fungi</taxon>
        <taxon>Dikarya</taxon>
        <taxon>Basidiomycota</taxon>
        <taxon>Agaricomycotina</taxon>
        <taxon>Agaricomycetes</taxon>
        <taxon>Agaricomycetidae</taxon>
        <taxon>Agaricales</taxon>
        <taxon>Pluteineae</taxon>
        <taxon>Pluteaceae</taxon>
        <taxon>Pluteus</taxon>
    </lineage>
</organism>
<accession>A0ACD3BCN1</accession>
<gene>
    <name evidence="1" type="ORF">BDN72DRAFT_831282</name>
</gene>
<protein>
    <submittedName>
        <fullName evidence="1">Amidohydrolase 2</fullName>
    </submittedName>
</protein>
<name>A0ACD3BCN1_9AGAR</name>
<dbReference type="Proteomes" id="UP000308600">
    <property type="component" value="Unassembled WGS sequence"/>
</dbReference>
<evidence type="ECO:0000313" key="1">
    <source>
        <dbReference type="EMBL" id="TFK75838.1"/>
    </source>
</evidence>
<evidence type="ECO:0000313" key="2">
    <source>
        <dbReference type="Proteomes" id="UP000308600"/>
    </source>
</evidence>
<keyword evidence="2" id="KW-1185">Reference proteome</keyword>
<proteinExistence type="predicted"/>
<reference evidence="1 2" key="1">
    <citation type="journal article" date="2019" name="Nat. Ecol. Evol.">
        <title>Megaphylogeny resolves global patterns of mushroom evolution.</title>
        <authorList>
            <person name="Varga T."/>
            <person name="Krizsan K."/>
            <person name="Foldi C."/>
            <person name="Dima B."/>
            <person name="Sanchez-Garcia M."/>
            <person name="Sanchez-Ramirez S."/>
            <person name="Szollosi G.J."/>
            <person name="Szarkandi J.G."/>
            <person name="Papp V."/>
            <person name="Albert L."/>
            <person name="Andreopoulos W."/>
            <person name="Angelini C."/>
            <person name="Antonin V."/>
            <person name="Barry K.W."/>
            <person name="Bougher N.L."/>
            <person name="Buchanan P."/>
            <person name="Buyck B."/>
            <person name="Bense V."/>
            <person name="Catcheside P."/>
            <person name="Chovatia M."/>
            <person name="Cooper J."/>
            <person name="Damon W."/>
            <person name="Desjardin D."/>
            <person name="Finy P."/>
            <person name="Geml J."/>
            <person name="Haridas S."/>
            <person name="Hughes K."/>
            <person name="Justo A."/>
            <person name="Karasinski D."/>
            <person name="Kautmanova I."/>
            <person name="Kiss B."/>
            <person name="Kocsube S."/>
            <person name="Kotiranta H."/>
            <person name="LaButti K.M."/>
            <person name="Lechner B.E."/>
            <person name="Liimatainen K."/>
            <person name="Lipzen A."/>
            <person name="Lukacs Z."/>
            <person name="Mihaltcheva S."/>
            <person name="Morgado L.N."/>
            <person name="Niskanen T."/>
            <person name="Noordeloos M.E."/>
            <person name="Ohm R.A."/>
            <person name="Ortiz-Santana B."/>
            <person name="Ovrebo C."/>
            <person name="Racz N."/>
            <person name="Riley R."/>
            <person name="Savchenko A."/>
            <person name="Shiryaev A."/>
            <person name="Soop K."/>
            <person name="Spirin V."/>
            <person name="Szebenyi C."/>
            <person name="Tomsovsky M."/>
            <person name="Tulloss R.E."/>
            <person name="Uehling J."/>
            <person name="Grigoriev I.V."/>
            <person name="Vagvolgyi C."/>
            <person name="Papp T."/>
            <person name="Martin F.M."/>
            <person name="Miettinen O."/>
            <person name="Hibbett D.S."/>
            <person name="Nagy L.G."/>
        </authorList>
    </citation>
    <scope>NUCLEOTIDE SEQUENCE [LARGE SCALE GENOMIC DNA]</scope>
    <source>
        <strain evidence="1 2">NL-1719</strain>
    </source>
</reference>